<evidence type="ECO:0000259" key="4">
    <source>
        <dbReference type="PROSITE" id="PS50893"/>
    </source>
</evidence>
<accession>A0AAW5YXT3</accession>
<evidence type="ECO:0000256" key="2">
    <source>
        <dbReference type="ARBA" id="ARBA00022840"/>
    </source>
</evidence>
<dbReference type="Pfam" id="PF00005">
    <property type="entry name" value="ABC_tran"/>
    <property type="match status" value="2"/>
</dbReference>
<dbReference type="InterPro" id="IPR051309">
    <property type="entry name" value="ABCF_ATPase"/>
</dbReference>
<dbReference type="PANTHER" id="PTHR42855">
    <property type="entry name" value="ABC TRANSPORTER ATP-BINDING SUBUNIT"/>
    <property type="match status" value="1"/>
</dbReference>
<organism evidence="5 6">
    <name type="scientific">Lactobacillus delbrueckii</name>
    <dbReference type="NCBI Taxonomy" id="1584"/>
    <lineage>
        <taxon>Bacteria</taxon>
        <taxon>Bacillati</taxon>
        <taxon>Bacillota</taxon>
        <taxon>Bacilli</taxon>
        <taxon>Lactobacillales</taxon>
        <taxon>Lactobacillaceae</taxon>
        <taxon>Lactobacillus</taxon>
    </lineage>
</organism>
<proteinExistence type="predicted"/>
<dbReference type="EMBL" id="JAQIEY010000032">
    <property type="protein sequence ID" value="MDA3768464.1"/>
    <property type="molecule type" value="Genomic_DNA"/>
</dbReference>
<comment type="caution">
    <text evidence="5">The sequence shown here is derived from an EMBL/GenBank/DDBJ whole genome shotgun (WGS) entry which is preliminary data.</text>
</comment>
<dbReference type="InterPro" id="IPR003439">
    <property type="entry name" value="ABC_transporter-like_ATP-bd"/>
</dbReference>
<dbReference type="PANTHER" id="PTHR42855:SF2">
    <property type="entry name" value="DRUG RESISTANCE ABC TRANSPORTER,ATP-BINDING PROTEIN"/>
    <property type="match status" value="1"/>
</dbReference>
<reference evidence="5" key="1">
    <citation type="submission" date="2023-01" db="EMBL/GenBank/DDBJ databases">
        <title>Sequencing of the bacterial strains from artisanal fermented milk Matsoni.</title>
        <authorList>
            <person name="Rozman V."/>
            <person name="Accetto T."/>
            <person name="Bogovic Matijasic B."/>
        </authorList>
    </citation>
    <scope>NUCLEOTIDE SEQUENCE</scope>
    <source>
        <strain evidence="5">Lbl333</strain>
    </source>
</reference>
<keyword evidence="1" id="KW-0547">Nucleotide-binding</keyword>
<gene>
    <name evidence="5" type="ORF">PF586_08435</name>
</gene>
<feature type="domain" description="ABC transporter" evidence="4">
    <location>
        <begin position="4"/>
        <end position="212"/>
    </location>
</feature>
<feature type="coiled-coil region" evidence="3">
    <location>
        <begin position="215"/>
        <end position="242"/>
    </location>
</feature>
<dbReference type="PROSITE" id="PS00211">
    <property type="entry name" value="ABC_TRANSPORTER_1"/>
    <property type="match status" value="2"/>
</dbReference>
<evidence type="ECO:0000313" key="5">
    <source>
        <dbReference type="EMBL" id="MDA3768464.1"/>
    </source>
</evidence>
<dbReference type="RefSeq" id="WP_271024840.1">
    <property type="nucleotide sequence ID" value="NZ_JAQIEY010000032.1"/>
</dbReference>
<dbReference type="InterPro" id="IPR027417">
    <property type="entry name" value="P-loop_NTPase"/>
</dbReference>
<dbReference type="GO" id="GO:0005524">
    <property type="term" value="F:ATP binding"/>
    <property type="evidence" value="ECO:0007669"/>
    <property type="project" value="UniProtKB-KW"/>
</dbReference>
<keyword evidence="2 5" id="KW-0067">ATP-binding</keyword>
<name>A0AAW5YXT3_9LACO</name>
<dbReference type="SUPFAM" id="SSF52540">
    <property type="entry name" value="P-loop containing nucleoside triphosphate hydrolases"/>
    <property type="match status" value="2"/>
</dbReference>
<dbReference type="GO" id="GO:0016887">
    <property type="term" value="F:ATP hydrolysis activity"/>
    <property type="evidence" value="ECO:0007669"/>
    <property type="project" value="InterPro"/>
</dbReference>
<keyword evidence="3" id="KW-0175">Coiled coil</keyword>
<dbReference type="Proteomes" id="UP001210502">
    <property type="component" value="Unassembled WGS sequence"/>
</dbReference>
<dbReference type="CDD" id="cd03221">
    <property type="entry name" value="ABCF_EF-3"/>
    <property type="match status" value="1"/>
</dbReference>
<dbReference type="SMART" id="SM00382">
    <property type="entry name" value="AAA"/>
    <property type="match status" value="2"/>
</dbReference>
<evidence type="ECO:0000256" key="3">
    <source>
        <dbReference type="SAM" id="Coils"/>
    </source>
</evidence>
<evidence type="ECO:0000256" key="1">
    <source>
        <dbReference type="ARBA" id="ARBA00022741"/>
    </source>
</evidence>
<dbReference type="AlphaFoldDB" id="A0AAW5YXT3"/>
<dbReference type="PROSITE" id="PS50893">
    <property type="entry name" value="ABC_TRANSPORTER_2"/>
    <property type="match status" value="2"/>
</dbReference>
<dbReference type="Gene3D" id="3.40.50.300">
    <property type="entry name" value="P-loop containing nucleotide triphosphate hydrolases"/>
    <property type="match status" value="3"/>
</dbReference>
<feature type="domain" description="ABC transporter" evidence="4">
    <location>
        <begin position="314"/>
        <end position="499"/>
    </location>
</feature>
<sequence length="499" mass="56276">MTAIQITHLSYTYPSQAEAIFTDLSLDLDSSWKLALVGRNGRGKTTFLRLLAGQLGTQRAVKSPLTFTYYPTFLPKDEPAYFSLMDEAAFELWRLEKEMNRLNLSPDLLYQPFGQLSGGEQSKLLLALAFSQDGVFPLLDEPTNHLDGASRQEVADYLKKSNSGYIVVSHDRTFLAEVSDHVLALENGEIHLYRDNFAGYQATKDQRDQTNLDRDKQLRREIKSLEKSQKQLAANAQKAESSLHAKGKMKPDRKAELLDKGFLSKRAAKVMKRAKNVARRREKEEAAKQGLLSNIEEAPALDLNFKADYHQTLFTGRDLSLEIAGRTLFQGLNLAIASRGIVALTGPNGSGKSSFLAWLLGNKDFTCQGDWDLQTGLKISYLPQDLSSYQGYLPAFAKEHDLNYEHFLNQLKKLGLEREVFKQKIEEMSQGQKKRVALAKSLTEEASLYLWDEPANYLDLFNQDQLIKMLAKEQPAMLLVDHDQALIEAVAKECVCLQK</sequence>
<dbReference type="InterPro" id="IPR017871">
    <property type="entry name" value="ABC_transporter-like_CS"/>
</dbReference>
<dbReference type="InterPro" id="IPR003593">
    <property type="entry name" value="AAA+_ATPase"/>
</dbReference>
<evidence type="ECO:0000313" key="6">
    <source>
        <dbReference type="Proteomes" id="UP001210502"/>
    </source>
</evidence>
<protein>
    <submittedName>
        <fullName evidence="5">ATP-binding cassette domain-containing protein</fullName>
    </submittedName>
</protein>
<dbReference type="NCBIfam" id="NF000355">
    <property type="entry name" value="ribo_prot_ABC_F"/>
    <property type="match status" value="1"/>
</dbReference>